<evidence type="ECO:0000256" key="3">
    <source>
        <dbReference type="ARBA" id="ARBA00023242"/>
    </source>
</evidence>
<comment type="caution">
    <text evidence="6">The sequence shown here is derived from an EMBL/GenBank/DDBJ whole genome shotgun (WGS) entry which is preliminary data.</text>
</comment>
<feature type="coiled-coil region" evidence="4">
    <location>
        <begin position="361"/>
        <end position="388"/>
    </location>
</feature>
<name>A0A8H7BPL0_9FUNG</name>
<feature type="compositionally biased region" description="Acidic residues" evidence="5">
    <location>
        <begin position="169"/>
        <end position="204"/>
    </location>
</feature>
<dbReference type="Pfam" id="PF04615">
    <property type="entry name" value="Utp14"/>
    <property type="match status" value="1"/>
</dbReference>
<feature type="compositionally biased region" description="Basic and acidic residues" evidence="5">
    <location>
        <begin position="224"/>
        <end position="240"/>
    </location>
</feature>
<feature type="compositionally biased region" description="Basic and acidic residues" evidence="5">
    <location>
        <begin position="541"/>
        <end position="557"/>
    </location>
</feature>
<evidence type="ECO:0000256" key="4">
    <source>
        <dbReference type="SAM" id="Coils"/>
    </source>
</evidence>
<sequence>MAPQRKAKRGSVNERSPKNKGKGKFKANSFKERDITDVFEADDEQQLSRKGHAMDEVDNYEYEVGEIKGEDDEEIDSDEAFDESDDDRFENFKFLGSTKPSDKKKMKKKMRSSDDEEQEEQEVDMNENSSEEESEDEDMDGEDFVDLSAMLGDDDDSQKQTFRKLLPENDQEDETVEFGDSEENDEEDEDEDEDVDEDEDEDMDDKDKKIVSFIDALETKKRKNNEEEAATKRQKFHEEQTEAYEENEFNLLARSGSSANAKKKLDMNDMMDTFGNESSFRTLRQSLLELDGKGKTAVKAPLDAPLPKRIQDRVERQAAYKEANKEISRWQPTVKENREADHLSFPLQAPEKHETTTSAALASKFKAETNLEKEIEEALNQAGMKDEELEAFEALKLNKLSVEEIEERRNELRLMRELMFRHEIKAKRLKKIKSKSYRKLQRKEKEKLQLQAKQIEEIDHELSREEQVNAAMQRAEERMSLKHKNTSNWAKRALARGQHDEGTREAIMEQLRRGEELRRKVHGMDSDDDSNDESDDNEQYTSEKDEITNELAKLKEDMDNDTQPKKGLFQMKFMQDAEKRNMAATKAMLEDFEQEWLDEDDESKDAIDQTDASYTVVENNPGRMAFGSKKNEKKKTSEVKVSKTEVALNDAGQIKKVEHSAAHTTRTSGFIDLQPSKASPLADLDDTSSVNIWHQNETSRLSKKATKANVVVAGKSASKSEQNIERMKKTKEAAAQDDDDDVELDLTNALTIKNKPKPAKAKEIKKQTVAKSAQVQTATAEASDASEDEDDSGFRDTDMVHSSNQLAFTQHELAARVFANDDVVQEFQDEKAAIIEEDGDKIEDMNLPGWGSWGGKGIKKKKNKALIKVVKGIAPENRKDAKLAKVIINEKKNKKTEKYQVTQVPFPFQNMEQYERSLRAPVGREWNTRETFQKMTKPRVMTKLGTVIDPLSAPFR</sequence>
<feature type="region of interest" description="Disordered" evidence="5">
    <location>
        <begin position="1"/>
        <end position="250"/>
    </location>
</feature>
<feature type="region of interest" description="Disordered" evidence="5">
    <location>
        <begin position="714"/>
        <end position="740"/>
    </location>
</feature>
<keyword evidence="3" id="KW-0539">Nucleus</keyword>
<dbReference type="Proteomes" id="UP000605846">
    <property type="component" value="Unassembled WGS sequence"/>
</dbReference>
<feature type="compositionally biased region" description="Polar residues" evidence="5">
    <location>
        <begin position="769"/>
        <end position="779"/>
    </location>
</feature>
<accession>A0A8H7BPL0</accession>
<feature type="compositionally biased region" description="Basic and acidic residues" evidence="5">
    <location>
        <begin position="497"/>
        <end position="525"/>
    </location>
</feature>
<feature type="region of interest" description="Disordered" evidence="5">
    <location>
        <begin position="756"/>
        <end position="797"/>
    </location>
</feature>
<dbReference type="PANTHER" id="PTHR14150:SF12">
    <property type="entry name" value="U3 SMALL NUCLEOLAR RNA-ASSOCIATED PROTEIN 14 HOMOLOG A"/>
    <property type="match status" value="1"/>
</dbReference>
<evidence type="ECO:0000256" key="2">
    <source>
        <dbReference type="ARBA" id="ARBA00022553"/>
    </source>
</evidence>
<dbReference type="EMBL" id="JABAYA010000126">
    <property type="protein sequence ID" value="KAF7724213.1"/>
    <property type="molecule type" value="Genomic_DNA"/>
</dbReference>
<comment type="subcellular location">
    <subcellularLocation>
        <location evidence="1">Nucleus</location>
        <location evidence="1">Nucleolus</location>
    </subcellularLocation>
</comment>
<dbReference type="OrthoDB" id="277439at2759"/>
<keyword evidence="2" id="KW-0597">Phosphoprotein</keyword>
<dbReference type="InterPro" id="IPR006709">
    <property type="entry name" value="SSU_processome_Utp14"/>
</dbReference>
<gene>
    <name evidence="6" type="ORF">EC973_001232</name>
</gene>
<reference evidence="6" key="1">
    <citation type="submission" date="2020-01" db="EMBL/GenBank/DDBJ databases">
        <title>Genome Sequencing of Three Apophysomyces-Like Fungal Strains Confirms a Novel Fungal Genus in the Mucoromycota with divergent Burkholderia-like Endosymbiotic Bacteria.</title>
        <authorList>
            <person name="Stajich J.E."/>
            <person name="Macias A.M."/>
            <person name="Carter-House D."/>
            <person name="Lovett B."/>
            <person name="Kasson L.R."/>
            <person name="Berry K."/>
            <person name="Grigoriev I."/>
            <person name="Chang Y."/>
            <person name="Spatafora J."/>
            <person name="Kasson M.T."/>
        </authorList>
    </citation>
    <scope>NUCLEOTIDE SEQUENCE</scope>
    <source>
        <strain evidence="6">NRRL A-21654</strain>
    </source>
</reference>
<protein>
    <submittedName>
        <fullName evidence="6">Uncharacterized protein</fullName>
    </submittedName>
</protein>
<keyword evidence="7" id="KW-1185">Reference proteome</keyword>
<evidence type="ECO:0000313" key="6">
    <source>
        <dbReference type="EMBL" id="KAF7724213.1"/>
    </source>
</evidence>
<dbReference type="PANTHER" id="PTHR14150">
    <property type="entry name" value="U3 SMALL NUCLEOLAR RNA-ASSOCIATED PROTEIN 14"/>
    <property type="match status" value="1"/>
</dbReference>
<evidence type="ECO:0000256" key="5">
    <source>
        <dbReference type="SAM" id="MobiDB-lite"/>
    </source>
</evidence>
<dbReference type="GO" id="GO:0006364">
    <property type="term" value="P:rRNA processing"/>
    <property type="evidence" value="ECO:0007669"/>
    <property type="project" value="InterPro"/>
</dbReference>
<dbReference type="AlphaFoldDB" id="A0A8H7BPL0"/>
<feature type="compositionally biased region" description="Basic and acidic residues" evidence="5">
    <location>
        <begin position="722"/>
        <end position="734"/>
    </location>
</feature>
<keyword evidence="4" id="KW-0175">Coiled coil</keyword>
<dbReference type="GO" id="GO:0032040">
    <property type="term" value="C:small-subunit processome"/>
    <property type="evidence" value="ECO:0007669"/>
    <property type="project" value="InterPro"/>
</dbReference>
<evidence type="ECO:0000313" key="7">
    <source>
        <dbReference type="Proteomes" id="UP000605846"/>
    </source>
</evidence>
<feature type="compositionally biased region" description="Acidic residues" evidence="5">
    <location>
        <begin position="56"/>
        <end position="88"/>
    </location>
</feature>
<evidence type="ECO:0000256" key="1">
    <source>
        <dbReference type="ARBA" id="ARBA00004604"/>
    </source>
</evidence>
<proteinExistence type="predicted"/>
<feature type="compositionally biased region" description="Acidic residues" evidence="5">
    <location>
        <begin position="526"/>
        <end position="538"/>
    </location>
</feature>
<organism evidence="6 7">
    <name type="scientific">Apophysomyces ossiformis</name>
    <dbReference type="NCBI Taxonomy" id="679940"/>
    <lineage>
        <taxon>Eukaryota</taxon>
        <taxon>Fungi</taxon>
        <taxon>Fungi incertae sedis</taxon>
        <taxon>Mucoromycota</taxon>
        <taxon>Mucoromycotina</taxon>
        <taxon>Mucoromycetes</taxon>
        <taxon>Mucorales</taxon>
        <taxon>Mucorineae</taxon>
        <taxon>Mucoraceae</taxon>
        <taxon>Apophysomyces</taxon>
    </lineage>
</organism>
<feature type="region of interest" description="Disordered" evidence="5">
    <location>
        <begin position="473"/>
        <end position="564"/>
    </location>
</feature>
<feature type="compositionally biased region" description="Acidic residues" evidence="5">
    <location>
        <begin position="114"/>
        <end position="145"/>
    </location>
</feature>